<dbReference type="InterPro" id="IPR005495">
    <property type="entry name" value="LptG/LptF_permease"/>
</dbReference>
<evidence type="ECO:0000256" key="2">
    <source>
        <dbReference type="ARBA" id="ARBA00022475"/>
    </source>
</evidence>
<comment type="subcellular location">
    <subcellularLocation>
        <location evidence="1">Cell membrane</location>
        <topology evidence="1">Multi-pass membrane protein</topology>
    </subcellularLocation>
</comment>
<dbReference type="eggNOG" id="COG0795">
    <property type="taxonomic scope" value="Bacteria"/>
</dbReference>
<feature type="transmembrane region" description="Helical" evidence="6">
    <location>
        <begin position="96"/>
        <end position="114"/>
    </location>
</feature>
<keyword evidence="5 6" id="KW-0472">Membrane</keyword>
<keyword evidence="3 6" id="KW-0812">Transmembrane</keyword>
<feature type="transmembrane region" description="Helical" evidence="6">
    <location>
        <begin position="12"/>
        <end position="33"/>
    </location>
</feature>
<evidence type="ECO:0000313" key="7">
    <source>
        <dbReference type="EMBL" id="ADY61063.1"/>
    </source>
</evidence>
<dbReference type="PANTHER" id="PTHR33529">
    <property type="entry name" value="SLR0882 PROTEIN-RELATED"/>
    <property type="match status" value="1"/>
</dbReference>
<name>F0SN34_RUBBR</name>
<evidence type="ECO:0000313" key="8">
    <source>
        <dbReference type="Proteomes" id="UP000006860"/>
    </source>
</evidence>
<organism evidence="7 8">
    <name type="scientific">Rubinisphaera brasiliensis (strain ATCC 49424 / DSM 5305 / JCM 21570 / IAM 15109 / NBRC 103401 / IFAM 1448)</name>
    <name type="common">Planctomyces brasiliensis</name>
    <dbReference type="NCBI Taxonomy" id="756272"/>
    <lineage>
        <taxon>Bacteria</taxon>
        <taxon>Pseudomonadati</taxon>
        <taxon>Planctomycetota</taxon>
        <taxon>Planctomycetia</taxon>
        <taxon>Planctomycetales</taxon>
        <taxon>Planctomycetaceae</taxon>
        <taxon>Rubinisphaera</taxon>
    </lineage>
</organism>
<dbReference type="KEGG" id="pbs:Plabr_3466"/>
<keyword evidence="8" id="KW-1185">Reference proteome</keyword>
<protein>
    <submittedName>
        <fullName evidence="7">Permease YjgP/YjgQ family protein</fullName>
    </submittedName>
</protein>
<gene>
    <name evidence="7" type="ordered locus">Plabr_3466</name>
</gene>
<dbReference type="Pfam" id="PF03739">
    <property type="entry name" value="LptF_LptG"/>
    <property type="match status" value="1"/>
</dbReference>
<keyword evidence="2" id="KW-1003">Cell membrane</keyword>
<dbReference type="RefSeq" id="WP_013629782.1">
    <property type="nucleotide sequence ID" value="NC_015174.1"/>
</dbReference>
<reference evidence="8" key="1">
    <citation type="submission" date="2011-02" db="EMBL/GenBank/DDBJ databases">
        <title>The complete genome of Planctomyces brasiliensis DSM 5305.</title>
        <authorList>
            <person name="Lucas S."/>
            <person name="Copeland A."/>
            <person name="Lapidus A."/>
            <person name="Bruce D."/>
            <person name="Goodwin L."/>
            <person name="Pitluck S."/>
            <person name="Kyrpides N."/>
            <person name="Mavromatis K."/>
            <person name="Pagani I."/>
            <person name="Ivanova N."/>
            <person name="Ovchinnikova G."/>
            <person name="Lu M."/>
            <person name="Detter J.C."/>
            <person name="Han C."/>
            <person name="Land M."/>
            <person name="Hauser L."/>
            <person name="Markowitz V."/>
            <person name="Cheng J.-F."/>
            <person name="Hugenholtz P."/>
            <person name="Woyke T."/>
            <person name="Wu D."/>
            <person name="Tindall B."/>
            <person name="Pomrenke H.G."/>
            <person name="Brambilla E."/>
            <person name="Klenk H.-P."/>
            <person name="Eisen J.A."/>
        </authorList>
    </citation>
    <scope>NUCLEOTIDE SEQUENCE [LARGE SCALE GENOMIC DNA]</scope>
    <source>
        <strain evidence="8">ATCC 49424 / DSM 5305 / JCM 21570 / NBRC 103401 / IFAM 1448</strain>
    </source>
</reference>
<dbReference type="EMBL" id="CP002546">
    <property type="protein sequence ID" value="ADY61063.1"/>
    <property type="molecule type" value="Genomic_DNA"/>
</dbReference>
<dbReference type="OrthoDB" id="238655at2"/>
<dbReference type="Proteomes" id="UP000006860">
    <property type="component" value="Chromosome"/>
</dbReference>
<dbReference type="HOGENOM" id="CLU_028799_8_0_0"/>
<evidence type="ECO:0000256" key="1">
    <source>
        <dbReference type="ARBA" id="ARBA00004651"/>
    </source>
</evidence>
<dbReference type="AlphaFoldDB" id="F0SN34"/>
<proteinExistence type="predicted"/>
<dbReference type="GO" id="GO:0043190">
    <property type="term" value="C:ATP-binding cassette (ABC) transporter complex"/>
    <property type="evidence" value="ECO:0007669"/>
    <property type="project" value="TreeGrafter"/>
</dbReference>
<sequence>MKLLQRYITMELFRVFAMVLTGISVLLVFVGVFQQASENGLGAMEVIQILPYVLYSLLPITIPATMLLTVTVVYGRMAGDQELTAARAAGINLLSLIWPSLLMGAMLSVLALLLTDQVIPWSIQKIQETVLVKMEKIFLDQLRADHQFVESNQGLAITVIDVQDKTLIKPTIRYTPDNGQIFTIQAESARIRFNIQERTAWIKIVGGYINMDDGHGAWIREEEYPFPLPMVDKQPKARHMAVKEISEELEEITATRRQQESHRVLARSSHLLTGHFEQLAMSSFVELVQQQHVDNQRVDRLSTEYHSRFALAGSCFFFVLVGSPFSIMQAKRQFLTSFFMVFMPIVFLYYPVVMLAMNQSKNGMVPPESVMWIANVATGVIGIYLLRRVVRN</sequence>
<evidence type="ECO:0000256" key="6">
    <source>
        <dbReference type="SAM" id="Phobius"/>
    </source>
</evidence>
<dbReference type="GO" id="GO:0015920">
    <property type="term" value="P:lipopolysaccharide transport"/>
    <property type="evidence" value="ECO:0007669"/>
    <property type="project" value="TreeGrafter"/>
</dbReference>
<dbReference type="PANTHER" id="PTHR33529:SF6">
    <property type="entry name" value="YJGP_YJGQ FAMILY PERMEASE"/>
    <property type="match status" value="1"/>
</dbReference>
<evidence type="ECO:0000256" key="5">
    <source>
        <dbReference type="ARBA" id="ARBA00023136"/>
    </source>
</evidence>
<feature type="transmembrane region" description="Helical" evidence="6">
    <location>
        <begin position="334"/>
        <end position="357"/>
    </location>
</feature>
<keyword evidence="4 6" id="KW-1133">Transmembrane helix</keyword>
<accession>F0SN34</accession>
<feature type="transmembrane region" description="Helical" evidence="6">
    <location>
        <begin position="53"/>
        <end position="75"/>
    </location>
</feature>
<evidence type="ECO:0000256" key="3">
    <source>
        <dbReference type="ARBA" id="ARBA00022692"/>
    </source>
</evidence>
<evidence type="ECO:0000256" key="4">
    <source>
        <dbReference type="ARBA" id="ARBA00022989"/>
    </source>
</evidence>
<dbReference type="STRING" id="756272.Plabr_3466"/>
<feature type="transmembrane region" description="Helical" evidence="6">
    <location>
        <begin position="369"/>
        <end position="386"/>
    </location>
</feature>
<feature type="transmembrane region" description="Helical" evidence="6">
    <location>
        <begin position="309"/>
        <end position="327"/>
    </location>
</feature>